<protein>
    <submittedName>
        <fullName evidence="5">AcrR family transcriptional regulator</fullName>
    </submittedName>
</protein>
<dbReference type="RefSeq" id="WP_307480648.1">
    <property type="nucleotide sequence ID" value="NZ_JAUSUB010000059.1"/>
</dbReference>
<dbReference type="SUPFAM" id="SSF46689">
    <property type="entry name" value="Homeodomain-like"/>
    <property type="match status" value="1"/>
</dbReference>
<dbReference type="PRINTS" id="PR00455">
    <property type="entry name" value="HTHTETR"/>
</dbReference>
<dbReference type="PANTHER" id="PTHR43479:SF12">
    <property type="entry name" value="TRANSCRIPTIONAL REGULATORY PROTEIN"/>
    <property type="match status" value="1"/>
</dbReference>
<feature type="domain" description="HTH tetR-type" evidence="4">
    <location>
        <begin position="8"/>
        <end position="68"/>
    </location>
</feature>
<evidence type="ECO:0000259" key="4">
    <source>
        <dbReference type="PROSITE" id="PS50977"/>
    </source>
</evidence>
<dbReference type="InterPro" id="IPR009057">
    <property type="entry name" value="Homeodomain-like_sf"/>
</dbReference>
<reference evidence="5 6" key="1">
    <citation type="submission" date="2023-07" db="EMBL/GenBank/DDBJ databases">
        <title>Genomic Encyclopedia of Type Strains, Phase IV (KMG-IV): sequencing the most valuable type-strain genomes for metagenomic binning, comparative biology and taxonomic classification.</title>
        <authorList>
            <person name="Goeker M."/>
        </authorList>
    </citation>
    <scope>NUCLEOTIDE SEQUENCE [LARGE SCALE GENOMIC DNA]</scope>
    <source>
        <strain evidence="5 6">DSM 23494</strain>
    </source>
</reference>
<dbReference type="PROSITE" id="PS50977">
    <property type="entry name" value="HTH_TETR_2"/>
    <property type="match status" value="1"/>
</dbReference>
<dbReference type="Pfam" id="PF13972">
    <property type="entry name" value="TetR"/>
    <property type="match status" value="1"/>
</dbReference>
<dbReference type="EMBL" id="JAUSUB010000059">
    <property type="protein sequence ID" value="MDQ0273907.1"/>
    <property type="molecule type" value="Genomic_DNA"/>
</dbReference>
<dbReference type="InterPro" id="IPR001647">
    <property type="entry name" value="HTH_TetR"/>
</dbReference>
<dbReference type="InterPro" id="IPR025722">
    <property type="entry name" value="TetR"/>
</dbReference>
<name>A0ABU0AT13_9BACI</name>
<dbReference type="PANTHER" id="PTHR43479">
    <property type="entry name" value="ACREF/ENVCD OPERON REPRESSOR-RELATED"/>
    <property type="match status" value="1"/>
</dbReference>
<proteinExistence type="predicted"/>
<dbReference type="InterPro" id="IPR050624">
    <property type="entry name" value="HTH-type_Tx_Regulator"/>
</dbReference>
<comment type="caution">
    <text evidence="5">The sequence shown here is derived from an EMBL/GenBank/DDBJ whole genome shotgun (WGS) entry which is preliminary data.</text>
</comment>
<feature type="DNA-binding region" description="H-T-H motif" evidence="3">
    <location>
        <begin position="31"/>
        <end position="50"/>
    </location>
</feature>
<evidence type="ECO:0000256" key="2">
    <source>
        <dbReference type="ARBA" id="ARBA00023125"/>
    </source>
</evidence>
<dbReference type="Proteomes" id="UP001238088">
    <property type="component" value="Unassembled WGS sequence"/>
</dbReference>
<dbReference type="Pfam" id="PF00440">
    <property type="entry name" value="TetR_N"/>
    <property type="match status" value="1"/>
</dbReference>
<keyword evidence="1" id="KW-0678">Repressor</keyword>
<gene>
    <name evidence="5" type="ORF">J2S17_005868</name>
</gene>
<evidence type="ECO:0000313" key="6">
    <source>
        <dbReference type="Proteomes" id="UP001238088"/>
    </source>
</evidence>
<organism evidence="5 6">
    <name type="scientific">Cytobacillus purgationiresistens</name>
    <dbReference type="NCBI Taxonomy" id="863449"/>
    <lineage>
        <taxon>Bacteria</taxon>
        <taxon>Bacillati</taxon>
        <taxon>Bacillota</taxon>
        <taxon>Bacilli</taxon>
        <taxon>Bacillales</taxon>
        <taxon>Bacillaceae</taxon>
        <taxon>Cytobacillus</taxon>
    </lineage>
</organism>
<accession>A0ABU0AT13</accession>
<dbReference type="Gene3D" id="1.10.357.10">
    <property type="entry name" value="Tetracycline Repressor, domain 2"/>
    <property type="match status" value="1"/>
</dbReference>
<keyword evidence="2 3" id="KW-0238">DNA-binding</keyword>
<evidence type="ECO:0000313" key="5">
    <source>
        <dbReference type="EMBL" id="MDQ0273907.1"/>
    </source>
</evidence>
<keyword evidence="6" id="KW-1185">Reference proteome</keyword>
<evidence type="ECO:0000256" key="1">
    <source>
        <dbReference type="ARBA" id="ARBA00022491"/>
    </source>
</evidence>
<evidence type="ECO:0000256" key="3">
    <source>
        <dbReference type="PROSITE-ProRule" id="PRU00335"/>
    </source>
</evidence>
<sequence>MRTISSKNATKIKIIYAAIKLFNEHGTGAVSTNRIASEAGISPGNLYYHFKNKEDIIRSILQEMIGEWDKLWLTPKGWEPTLSDMKKIIRLNIELQIKYCFFYRELISLMRIDPELQRIHQQIQKQRFIEQRRVFQQFVEAGHLRLAESDMDSLLTSCWIISNNWLSFLEISGLEIDDSSISKGIGLILSILRPYISSFEWGLLEGS</sequence>